<organism evidence="11 12">
    <name type="scientific">Pseudaquabacterium inlustre</name>
    <dbReference type="NCBI Taxonomy" id="2984192"/>
    <lineage>
        <taxon>Bacteria</taxon>
        <taxon>Pseudomonadati</taxon>
        <taxon>Pseudomonadota</taxon>
        <taxon>Betaproteobacteria</taxon>
        <taxon>Burkholderiales</taxon>
        <taxon>Sphaerotilaceae</taxon>
        <taxon>Pseudaquabacterium</taxon>
    </lineage>
</organism>
<evidence type="ECO:0000256" key="3">
    <source>
        <dbReference type="ARBA" id="ARBA00036607"/>
    </source>
</evidence>
<dbReference type="InterPro" id="IPR020103">
    <property type="entry name" value="PsdUridine_synth_cat_dom_sf"/>
</dbReference>
<dbReference type="SUPFAM" id="SSF55120">
    <property type="entry name" value="Pseudouridine synthase"/>
    <property type="match status" value="1"/>
</dbReference>
<name>A0ABU9CA33_9BURK</name>
<evidence type="ECO:0000259" key="10">
    <source>
        <dbReference type="Pfam" id="PF00849"/>
    </source>
</evidence>
<dbReference type="RefSeq" id="WP_341408375.1">
    <property type="nucleotide sequence ID" value="NZ_JBBUTH010000001.1"/>
</dbReference>
<feature type="domain" description="Pseudouridine synthase RsuA/RluA-like" evidence="10">
    <location>
        <begin position="28"/>
        <end position="189"/>
    </location>
</feature>
<reference evidence="11 12" key="1">
    <citation type="submission" date="2024-04" db="EMBL/GenBank/DDBJ databases">
        <title>Novel species of the genus Ideonella isolated from streams.</title>
        <authorList>
            <person name="Lu H."/>
        </authorList>
    </citation>
    <scope>NUCLEOTIDE SEQUENCE [LARGE SCALE GENOMIC DNA]</scope>
    <source>
        <strain evidence="11 12">DXS22W</strain>
    </source>
</reference>
<keyword evidence="12" id="KW-1185">Reference proteome</keyword>
<comment type="caution">
    <text evidence="11">The sequence shown here is derived from an EMBL/GenBank/DDBJ whole genome shotgun (WGS) entry which is preliminary data.</text>
</comment>
<dbReference type="PANTHER" id="PTHR21600:SF56">
    <property type="entry name" value="TRNA PSEUDOURIDINE SYNTHASE C"/>
    <property type="match status" value="1"/>
</dbReference>
<dbReference type="PROSITE" id="PS01129">
    <property type="entry name" value="PSI_RLU"/>
    <property type="match status" value="1"/>
</dbReference>
<evidence type="ECO:0000256" key="2">
    <source>
        <dbReference type="ARBA" id="ARBA00023235"/>
    </source>
</evidence>
<dbReference type="EC" id="5.4.99.26" evidence="5"/>
<accession>A0ABU9CA33</accession>
<dbReference type="InterPro" id="IPR006145">
    <property type="entry name" value="PsdUridine_synth_RsuA/RluA"/>
</dbReference>
<comment type="function">
    <text evidence="4">Responsible for synthesis of pseudouridine from uracil-65 in transfer RNAs.</text>
</comment>
<evidence type="ECO:0000256" key="1">
    <source>
        <dbReference type="ARBA" id="ARBA00022694"/>
    </source>
</evidence>
<sequence>MSTAPDPAPHADPPPHAPLPLIHQDEWLLAVHKPAGMLVHRSSLDAQEEDDLVTRLRAQLGAPVWPAHRLDKGTSGVLLLARDAATASALGEAFAEGRTTKHYRALVRGWPGAPGGADEWGEIDQPLARDPELPSAGQPRLPACTRWQVLQRWEWPLATHPAHAGTRVALMAVQPLSGRRHQIRRHFKHIGHPLIGDATHGKGPLNRAIAAWLGHGRLWLHAERLALTHPVTGQPLELHAAPGSEWDLLHTAPPVTDC</sequence>
<proteinExistence type="predicted"/>
<protein>
    <recommendedName>
        <fullName evidence="6">tRNA pseudouridine synthase C</fullName>
        <ecNumber evidence="5">5.4.99.26</ecNumber>
    </recommendedName>
    <alternativeName>
        <fullName evidence="8">tRNA pseudouridine(65) synthase</fullName>
    </alternativeName>
    <alternativeName>
        <fullName evidence="9">tRNA pseudouridylate synthase C</fullName>
    </alternativeName>
    <alternativeName>
        <fullName evidence="7">tRNA-uridine isomerase C</fullName>
    </alternativeName>
</protein>
<keyword evidence="2" id="KW-0413">Isomerase</keyword>
<evidence type="ECO:0000313" key="11">
    <source>
        <dbReference type="EMBL" id="MEK8048698.1"/>
    </source>
</evidence>
<evidence type="ECO:0000256" key="4">
    <source>
        <dbReference type="ARBA" id="ARBA00037670"/>
    </source>
</evidence>
<evidence type="ECO:0000256" key="7">
    <source>
        <dbReference type="ARBA" id="ARBA00041803"/>
    </source>
</evidence>
<dbReference type="Pfam" id="PF00849">
    <property type="entry name" value="PseudoU_synth_2"/>
    <property type="match status" value="1"/>
</dbReference>
<evidence type="ECO:0000256" key="5">
    <source>
        <dbReference type="ARBA" id="ARBA00038943"/>
    </source>
</evidence>
<dbReference type="Proteomes" id="UP001365405">
    <property type="component" value="Unassembled WGS sequence"/>
</dbReference>
<evidence type="ECO:0000313" key="12">
    <source>
        <dbReference type="Proteomes" id="UP001365405"/>
    </source>
</evidence>
<keyword evidence="1" id="KW-0819">tRNA processing</keyword>
<dbReference type="InterPro" id="IPR006224">
    <property type="entry name" value="PsdUridine_synth_RluA-like_CS"/>
</dbReference>
<dbReference type="Gene3D" id="3.30.2350.10">
    <property type="entry name" value="Pseudouridine synthase"/>
    <property type="match status" value="1"/>
</dbReference>
<dbReference type="InterPro" id="IPR050188">
    <property type="entry name" value="RluA_PseudoU_synthase"/>
</dbReference>
<evidence type="ECO:0000256" key="9">
    <source>
        <dbReference type="ARBA" id="ARBA00043049"/>
    </source>
</evidence>
<comment type="catalytic activity">
    <reaction evidence="3">
        <text>uridine(65) in tRNA = pseudouridine(65) in tRNA</text>
        <dbReference type="Rhea" id="RHEA:42536"/>
        <dbReference type="Rhea" id="RHEA-COMP:10103"/>
        <dbReference type="Rhea" id="RHEA-COMP:10104"/>
        <dbReference type="ChEBI" id="CHEBI:65314"/>
        <dbReference type="ChEBI" id="CHEBI:65315"/>
        <dbReference type="EC" id="5.4.99.26"/>
    </reaction>
</comment>
<evidence type="ECO:0000256" key="6">
    <source>
        <dbReference type="ARBA" id="ARBA00040675"/>
    </source>
</evidence>
<evidence type="ECO:0000256" key="8">
    <source>
        <dbReference type="ARBA" id="ARBA00041975"/>
    </source>
</evidence>
<gene>
    <name evidence="11" type="ORF">AACH10_00430</name>
</gene>
<dbReference type="PANTHER" id="PTHR21600">
    <property type="entry name" value="MITOCHONDRIAL RNA PSEUDOURIDINE SYNTHASE"/>
    <property type="match status" value="1"/>
</dbReference>
<dbReference type="EMBL" id="JBBUTH010000001">
    <property type="protein sequence ID" value="MEK8048698.1"/>
    <property type="molecule type" value="Genomic_DNA"/>
</dbReference>